<dbReference type="Proteomes" id="UP000054321">
    <property type="component" value="Unassembled WGS sequence"/>
</dbReference>
<sequence>MPTPGILVAKSHLLSSTTITPETFIHWYHNIHIPDVLASQGAPPLAIHYTNVDPSAKWVNLVAFRLPDINWLGSEEMRKIPKEWNGWEGPGGKPRRGIEFAEITFRAYEQVHVYEGPQKKPRIDIPDDMEEEYDEWMRKQHLPMVSMVPVFRRSTRYTLPPEKRDANWPKILVITEYDEPPSPELMQITRTTEWGSRIIGAFKTTDKQGWSLVKEFGKAREGVDLS</sequence>
<organism evidence="1 2">
    <name type="scientific">Oidiodendron maius (strain Zn)</name>
    <dbReference type="NCBI Taxonomy" id="913774"/>
    <lineage>
        <taxon>Eukaryota</taxon>
        <taxon>Fungi</taxon>
        <taxon>Dikarya</taxon>
        <taxon>Ascomycota</taxon>
        <taxon>Pezizomycotina</taxon>
        <taxon>Leotiomycetes</taxon>
        <taxon>Leotiomycetes incertae sedis</taxon>
        <taxon>Myxotrichaceae</taxon>
        <taxon>Oidiodendron</taxon>
    </lineage>
</organism>
<dbReference type="EMBL" id="KN832870">
    <property type="protein sequence ID" value="KIN06856.1"/>
    <property type="molecule type" value="Genomic_DNA"/>
</dbReference>
<gene>
    <name evidence="1" type="ORF">OIDMADRAFT_21800</name>
</gene>
<reference evidence="1 2" key="1">
    <citation type="submission" date="2014-04" db="EMBL/GenBank/DDBJ databases">
        <authorList>
            <consortium name="DOE Joint Genome Institute"/>
            <person name="Kuo A."/>
            <person name="Martino E."/>
            <person name="Perotto S."/>
            <person name="Kohler A."/>
            <person name="Nagy L.G."/>
            <person name="Floudas D."/>
            <person name="Copeland A."/>
            <person name="Barry K.W."/>
            <person name="Cichocki N."/>
            <person name="Veneault-Fourrey C."/>
            <person name="LaButti K."/>
            <person name="Lindquist E.A."/>
            <person name="Lipzen A."/>
            <person name="Lundell T."/>
            <person name="Morin E."/>
            <person name="Murat C."/>
            <person name="Sun H."/>
            <person name="Tunlid A."/>
            <person name="Henrissat B."/>
            <person name="Grigoriev I.V."/>
            <person name="Hibbett D.S."/>
            <person name="Martin F."/>
            <person name="Nordberg H.P."/>
            <person name="Cantor M.N."/>
            <person name="Hua S.X."/>
        </authorList>
    </citation>
    <scope>NUCLEOTIDE SEQUENCE [LARGE SCALE GENOMIC DNA]</scope>
    <source>
        <strain evidence="1 2">Zn</strain>
    </source>
</reference>
<evidence type="ECO:0000313" key="1">
    <source>
        <dbReference type="EMBL" id="KIN06856.1"/>
    </source>
</evidence>
<accession>A0A0C3HF45</accession>
<proteinExistence type="predicted"/>
<keyword evidence="2" id="KW-1185">Reference proteome</keyword>
<name>A0A0C3HF45_OIDMZ</name>
<evidence type="ECO:0000313" key="2">
    <source>
        <dbReference type="Proteomes" id="UP000054321"/>
    </source>
</evidence>
<dbReference type="HOGENOM" id="CLU_073903_1_1_1"/>
<dbReference type="AlphaFoldDB" id="A0A0C3HF45"/>
<evidence type="ECO:0008006" key="3">
    <source>
        <dbReference type="Google" id="ProtNLM"/>
    </source>
</evidence>
<protein>
    <recommendedName>
        <fullName evidence="3">EthD domain-containing protein</fullName>
    </recommendedName>
</protein>
<dbReference type="OrthoDB" id="2851338at2759"/>
<reference evidence="2" key="2">
    <citation type="submission" date="2015-01" db="EMBL/GenBank/DDBJ databases">
        <title>Evolutionary Origins and Diversification of the Mycorrhizal Mutualists.</title>
        <authorList>
            <consortium name="DOE Joint Genome Institute"/>
            <consortium name="Mycorrhizal Genomics Consortium"/>
            <person name="Kohler A."/>
            <person name="Kuo A."/>
            <person name="Nagy L.G."/>
            <person name="Floudas D."/>
            <person name="Copeland A."/>
            <person name="Barry K.W."/>
            <person name="Cichocki N."/>
            <person name="Veneault-Fourrey C."/>
            <person name="LaButti K."/>
            <person name="Lindquist E.A."/>
            <person name="Lipzen A."/>
            <person name="Lundell T."/>
            <person name="Morin E."/>
            <person name="Murat C."/>
            <person name="Riley R."/>
            <person name="Ohm R."/>
            <person name="Sun H."/>
            <person name="Tunlid A."/>
            <person name="Henrissat B."/>
            <person name="Grigoriev I.V."/>
            <person name="Hibbett D.S."/>
            <person name="Martin F."/>
        </authorList>
    </citation>
    <scope>NUCLEOTIDE SEQUENCE [LARGE SCALE GENOMIC DNA]</scope>
    <source>
        <strain evidence="2">Zn</strain>
    </source>
</reference>
<dbReference type="InParanoid" id="A0A0C3HF45"/>